<sequence>MNPLRFDFIQSLLPRTAQNARLYSYLDIGCGGGIFASACARHPLTSSVTAIDPTPACIEAAQAHQRTDPAIAPPKLTYLNAAIESLPADADGNTQQYDIITLFEVLEHITSPSEFLAAAAKHLKPGGWIVGSTIARSSMSFITTKLIAEAPIIGVVPAGTHDWNQYINPGELRAWFEKSSEWNSFTTQGVVYVPGLGWKVVPGSEGWGNYFFGVQKLPLVEGSGDASPNT</sequence>
<keyword evidence="6" id="KW-1185">Reference proteome</keyword>
<dbReference type="EMBL" id="LFJN01000002">
    <property type="protein sequence ID" value="KPI45027.1"/>
    <property type="molecule type" value="Genomic_DNA"/>
</dbReference>
<name>A0A0N1HX56_9EURO</name>
<keyword evidence="3" id="KW-0831">Ubiquinone biosynthesis</keyword>
<proteinExistence type="predicted"/>
<dbReference type="GO" id="GO:0005739">
    <property type="term" value="C:mitochondrion"/>
    <property type="evidence" value="ECO:0007669"/>
    <property type="project" value="TreeGrafter"/>
</dbReference>
<evidence type="ECO:0000256" key="3">
    <source>
        <dbReference type="ARBA" id="ARBA00022688"/>
    </source>
</evidence>
<dbReference type="GO" id="GO:0032259">
    <property type="term" value="P:methylation"/>
    <property type="evidence" value="ECO:0007669"/>
    <property type="project" value="UniProtKB-KW"/>
</dbReference>
<dbReference type="OrthoDB" id="3265906at2759"/>
<dbReference type="Gene3D" id="3.40.50.150">
    <property type="entry name" value="Vaccinia Virus protein VP39"/>
    <property type="match status" value="1"/>
</dbReference>
<comment type="caution">
    <text evidence="5">The sequence shown here is derived from an EMBL/GenBank/DDBJ whole genome shotgun (WGS) entry which is preliminary data.</text>
</comment>
<keyword evidence="2 5" id="KW-0808">Transferase</keyword>
<keyword evidence="4" id="KW-0949">S-adenosyl-L-methionine</keyword>
<dbReference type="InterPro" id="IPR029063">
    <property type="entry name" value="SAM-dependent_MTases_sf"/>
</dbReference>
<evidence type="ECO:0000313" key="6">
    <source>
        <dbReference type="Proteomes" id="UP000038010"/>
    </source>
</evidence>
<dbReference type="AlphaFoldDB" id="A0A0N1HX56"/>
<dbReference type="PANTHER" id="PTHR43464">
    <property type="entry name" value="METHYLTRANSFERASE"/>
    <property type="match status" value="1"/>
</dbReference>
<dbReference type="Proteomes" id="UP000038010">
    <property type="component" value="Unassembled WGS sequence"/>
</dbReference>
<accession>A0A0N1HX56</accession>
<dbReference type="Pfam" id="PF13489">
    <property type="entry name" value="Methyltransf_23"/>
    <property type="match status" value="1"/>
</dbReference>
<dbReference type="STRING" id="1664694.A0A0N1HX56"/>
<dbReference type="SUPFAM" id="SSF53335">
    <property type="entry name" value="S-adenosyl-L-methionine-dependent methyltransferases"/>
    <property type="match status" value="1"/>
</dbReference>
<dbReference type="CDD" id="cd02440">
    <property type="entry name" value="AdoMet_MTases"/>
    <property type="match status" value="1"/>
</dbReference>
<dbReference type="GO" id="GO:0010420">
    <property type="term" value="F:polyprenyldihydroxybenzoate methyltransferase activity"/>
    <property type="evidence" value="ECO:0007669"/>
    <property type="project" value="InterPro"/>
</dbReference>
<organism evidence="5 6">
    <name type="scientific">Cyphellophora attinorum</name>
    <dbReference type="NCBI Taxonomy" id="1664694"/>
    <lineage>
        <taxon>Eukaryota</taxon>
        <taxon>Fungi</taxon>
        <taxon>Dikarya</taxon>
        <taxon>Ascomycota</taxon>
        <taxon>Pezizomycotina</taxon>
        <taxon>Eurotiomycetes</taxon>
        <taxon>Chaetothyriomycetidae</taxon>
        <taxon>Chaetothyriales</taxon>
        <taxon>Cyphellophoraceae</taxon>
        <taxon>Cyphellophora</taxon>
    </lineage>
</organism>
<gene>
    <name evidence="5" type="ORF">AB675_2684</name>
</gene>
<evidence type="ECO:0000256" key="2">
    <source>
        <dbReference type="ARBA" id="ARBA00022679"/>
    </source>
</evidence>
<keyword evidence="5" id="KW-0830">Ubiquinone</keyword>
<dbReference type="InterPro" id="IPR010233">
    <property type="entry name" value="UbiG_MeTrfase"/>
</dbReference>
<dbReference type="NCBIfam" id="TIGR01983">
    <property type="entry name" value="UbiG"/>
    <property type="match status" value="1"/>
</dbReference>
<reference evidence="5 6" key="1">
    <citation type="submission" date="2015-06" db="EMBL/GenBank/DDBJ databases">
        <title>Draft genome of the ant-associated black yeast Phialophora attae CBS 131958.</title>
        <authorList>
            <person name="Moreno L.F."/>
            <person name="Stielow B.J."/>
            <person name="de Hoog S."/>
            <person name="Vicente V.A."/>
            <person name="Weiss V.A."/>
            <person name="de Vries M."/>
            <person name="Cruz L.M."/>
            <person name="Souza E.M."/>
        </authorList>
    </citation>
    <scope>NUCLEOTIDE SEQUENCE [LARGE SCALE GENOMIC DNA]</scope>
    <source>
        <strain evidence="5 6">CBS 131958</strain>
    </source>
</reference>
<evidence type="ECO:0000256" key="1">
    <source>
        <dbReference type="ARBA" id="ARBA00022603"/>
    </source>
</evidence>
<dbReference type="VEuPathDB" id="FungiDB:AB675_2684"/>
<protein>
    <submittedName>
        <fullName evidence="5">Ubiquinone biosynthesis O-methyltransferase, mitochondrial</fullName>
    </submittedName>
</protein>
<dbReference type="RefSeq" id="XP_018004990.1">
    <property type="nucleotide sequence ID" value="XM_018142676.1"/>
</dbReference>
<evidence type="ECO:0000313" key="5">
    <source>
        <dbReference type="EMBL" id="KPI45027.1"/>
    </source>
</evidence>
<dbReference type="GeneID" id="28734556"/>
<dbReference type="GO" id="GO:0061542">
    <property type="term" value="F:3-demethylubiquinol 3-O-methyltransferase activity"/>
    <property type="evidence" value="ECO:0007669"/>
    <property type="project" value="InterPro"/>
</dbReference>
<dbReference type="PANTHER" id="PTHR43464:SF19">
    <property type="entry name" value="UBIQUINONE BIOSYNTHESIS O-METHYLTRANSFERASE, MITOCHONDRIAL"/>
    <property type="match status" value="1"/>
</dbReference>
<keyword evidence="1 5" id="KW-0489">Methyltransferase</keyword>
<evidence type="ECO:0000256" key="4">
    <source>
        <dbReference type="ARBA" id="ARBA00022691"/>
    </source>
</evidence>